<gene>
    <name evidence="2" type="ORF">NMOB1V02_LOCUS13447</name>
</gene>
<dbReference type="AlphaFoldDB" id="A0A7R9C3W2"/>
<feature type="region of interest" description="Disordered" evidence="1">
    <location>
        <begin position="1"/>
        <end position="66"/>
    </location>
</feature>
<protein>
    <submittedName>
        <fullName evidence="2">Uncharacterized protein</fullName>
    </submittedName>
</protein>
<dbReference type="EMBL" id="CAJPEX010025077">
    <property type="protein sequence ID" value="CAG0925997.1"/>
    <property type="molecule type" value="Genomic_DNA"/>
</dbReference>
<sequence>MTTDPPRFPHLQDLSRDPTPALSDDDIDPSPHGTLSEVQLTYRTVSSRDSDADEKAKKHDASAQQA</sequence>
<evidence type="ECO:0000256" key="1">
    <source>
        <dbReference type="SAM" id="MobiDB-lite"/>
    </source>
</evidence>
<evidence type="ECO:0000313" key="3">
    <source>
        <dbReference type="Proteomes" id="UP000678499"/>
    </source>
</evidence>
<proteinExistence type="predicted"/>
<accession>A0A7R9C3W2</accession>
<dbReference type="Proteomes" id="UP000678499">
    <property type="component" value="Unassembled WGS sequence"/>
</dbReference>
<feature type="non-terminal residue" evidence="2">
    <location>
        <position position="66"/>
    </location>
</feature>
<organism evidence="2">
    <name type="scientific">Notodromas monacha</name>
    <dbReference type="NCBI Taxonomy" id="399045"/>
    <lineage>
        <taxon>Eukaryota</taxon>
        <taxon>Metazoa</taxon>
        <taxon>Ecdysozoa</taxon>
        <taxon>Arthropoda</taxon>
        <taxon>Crustacea</taxon>
        <taxon>Oligostraca</taxon>
        <taxon>Ostracoda</taxon>
        <taxon>Podocopa</taxon>
        <taxon>Podocopida</taxon>
        <taxon>Cypridocopina</taxon>
        <taxon>Cypridoidea</taxon>
        <taxon>Cyprididae</taxon>
        <taxon>Notodromas</taxon>
    </lineage>
</organism>
<feature type="compositionally biased region" description="Polar residues" evidence="1">
    <location>
        <begin position="36"/>
        <end position="45"/>
    </location>
</feature>
<dbReference type="EMBL" id="OA907114">
    <property type="protein sequence ID" value="CAD7285845.1"/>
    <property type="molecule type" value="Genomic_DNA"/>
</dbReference>
<reference evidence="2" key="1">
    <citation type="submission" date="2020-11" db="EMBL/GenBank/DDBJ databases">
        <authorList>
            <person name="Tran Van P."/>
        </authorList>
    </citation>
    <scope>NUCLEOTIDE SEQUENCE</scope>
</reference>
<keyword evidence="3" id="KW-1185">Reference proteome</keyword>
<name>A0A7R9C3W2_9CRUS</name>
<feature type="compositionally biased region" description="Basic and acidic residues" evidence="1">
    <location>
        <begin position="46"/>
        <end position="66"/>
    </location>
</feature>
<evidence type="ECO:0000313" key="2">
    <source>
        <dbReference type="EMBL" id="CAD7285845.1"/>
    </source>
</evidence>